<organism evidence="1 2">
    <name type="scientific">Mycobacteroides franklinii</name>
    <dbReference type="NCBI Taxonomy" id="948102"/>
    <lineage>
        <taxon>Bacteria</taxon>
        <taxon>Bacillati</taxon>
        <taxon>Actinomycetota</taxon>
        <taxon>Actinomycetes</taxon>
        <taxon>Mycobacteriales</taxon>
        <taxon>Mycobacteriaceae</taxon>
        <taxon>Mycobacteroides</taxon>
    </lineage>
</organism>
<evidence type="ECO:0000313" key="1">
    <source>
        <dbReference type="EMBL" id="TDH18985.1"/>
    </source>
</evidence>
<comment type="caution">
    <text evidence="1">The sequence shown here is derived from an EMBL/GenBank/DDBJ whole genome shotgun (WGS) entry which is preliminary data.</text>
</comment>
<sequence length="80" mass="8520">MSHIPPAIAATADQLVAAADKVLDQFIAEFQAHLADHDGDPLCPIGLLAISAETQAPEDVAFMLAVAVKRLAMPRKEMQL</sequence>
<proteinExistence type="predicted"/>
<accession>A0A4V6PJV4</accession>
<protein>
    <recommendedName>
        <fullName evidence="3">DUF222 domain-containing protein</fullName>
    </recommendedName>
</protein>
<dbReference type="RefSeq" id="WP_078332467.1">
    <property type="nucleotide sequence ID" value="NZ_MAFQ01000001.1"/>
</dbReference>
<gene>
    <name evidence="1" type="ORF">EJ571_20600</name>
</gene>
<evidence type="ECO:0000313" key="2">
    <source>
        <dbReference type="Proteomes" id="UP000295627"/>
    </source>
</evidence>
<dbReference type="AlphaFoldDB" id="A0A4V6PJV4"/>
<dbReference type="EMBL" id="RXLR01000019">
    <property type="protein sequence ID" value="TDH18985.1"/>
    <property type="molecule type" value="Genomic_DNA"/>
</dbReference>
<reference evidence="1 2" key="1">
    <citation type="journal article" date="2019" name="Sci. Rep.">
        <title>Extended insight into the Mycobacterium chelonae-abscessus complex through whole genome sequencing of Mycobacterium salmoniphilum outbreak and Mycobacterium salmoniphilum-like strains.</title>
        <authorList>
            <person name="Behra P.R.K."/>
            <person name="Das S."/>
            <person name="Pettersson B.M.F."/>
            <person name="Shirreff L."/>
            <person name="DuCote T."/>
            <person name="Jacobsson K.G."/>
            <person name="Ennis D.G."/>
            <person name="Kirsebom L.A."/>
        </authorList>
    </citation>
    <scope>NUCLEOTIDE SEQUENCE [LARGE SCALE GENOMIC DNA]</scope>
    <source>
        <strain evidence="1 2">DSM 45524</strain>
    </source>
</reference>
<name>A0A4V6PJV4_9MYCO</name>
<evidence type="ECO:0008006" key="3">
    <source>
        <dbReference type="Google" id="ProtNLM"/>
    </source>
</evidence>
<dbReference type="Proteomes" id="UP000295627">
    <property type="component" value="Unassembled WGS sequence"/>
</dbReference>